<keyword evidence="2" id="KW-1185">Reference proteome</keyword>
<protein>
    <submittedName>
        <fullName evidence="1">Uncharacterized protein</fullName>
    </submittedName>
</protein>
<evidence type="ECO:0000313" key="1">
    <source>
        <dbReference type="EMBL" id="CAB4300366.1"/>
    </source>
</evidence>
<accession>A0A6J5WF33</accession>
<dbReference type="EMBL" id="CAEKKB010000002">
    <property type="protein sequence ID" value="CAB4300366.1"/>
    <property type="molecule type" value="Genomic_DNA"/>
</dbReference>
<dbReference type="Proteomes" id="UP000507245">
    <property type="component" value="Unassembled WGS sequence"/>
</dbReference>
<dbReference type="AlphaFoldDB" id="A0A6J5WF33"/>
<evidence type="ECO:0000313" key="2">
    <source>
        <dbReference type="Proteomes" id="UP000507245"/>
    </source>
</evidence>
<sequence length="128" mass="14630">MGWWAALVRRQLYIEVGSAPFAMPSDFDRFFFLKAEHQDCTSSVTQLQQLWFGLRRPEALWVPSGAAPRVADLKLSEKVECGCHSLRCCSFVRAWILTVNWAGGWTIEAWLFASNTIVHLPSRIVHYS</sequence>
<gene>
    <name evidence="1" type="ORF">ORAREDHAP_LOCUS15397</name>
</gene>
<name>A0A6J5WF33_PRUAR</name>
<organism evidence="1 2">
    <name type="scientific">Prunus armeniaca</name>
    <name type="common">Apricot</name>
    <name type="synonym">Armeniaca vulgaris</name>
    <dbReference type="NCBI Taxonomy" id="36596"/>
    <lineage>
        <taxon>Eukaryota</taxon>
        <taxon>Viridiplantae</taxon>
        <taxon>Streptophyta</taxon>
        <taxon>Embryophyta</taxon>
        <taxon>Tracheophyta</taxon>
        <taxon>Spermatophyta</taxon>
        <taxon>Magnoliopsida</taxon>
        <taxon>eudicotyledons</taxon>
        <taxon>Gunneridae</taxon>
        <taxon>Pentapetalae</taxon>
        <taxon>rosids</taxon>
        <taxon>fabids</taxon>
        <taxon>Rosales</taxon>
        <taxon>Rosaceae</taxon>
        <taxon>Amygdaloideae</taxon>
        <taxon>Amygdaleae</taxon>
        <taxon>Prunus</taxon>
    </lineage>
</organism>
<proteinExistence type="predicted"/>
<reference evidence="2" key="1">
    <citation type="journal article" date="2020" name="Genome Biol.">
        <title>Gamete binning: chromosome-level and haplotype-resolved genome assembly enabled by high-throughput single-cell sequencing of gamete genomes.</title>
        <authorList>
            <person name="Campoy J.A."/>
            <person name="Sun H."/>
            <person name="Goel M."/>
            <person name="Jiao W.-B."/>
            <person name="Folz-Donahue K."/>
            <person name="Wang N."/>
            <person name="Rubio M."/>
            <person name="Liu C."/>
            <person name="Kukat C."/>
            <person name="Ruiz D."/>
            <person name="Huettel B."/>
            <person name="Schneeberger K."/>
        </authorList>
    </citation>
    <scope>NUCLEOTIDE SEQUENCE [LARGE SCALE GENOMIC DNA]</scope>
    <source>
        <strain evidence="2">cv. Rojo Pasion</strain>
    </source>
</reference>